<dbReference type="Proteomes" id="UP001145114">
    <property type="component" value="Unassembled WGS sequence"/>
</dbReference>
<gene>
    <name evidence="1" type="ORF">EV182_007773</name>
</gene>
<organism evidence="1 2">
    <name type="scientific">Spiromyces aspiralis</name>
    <dbReference type="NCBI Taxonomy" id="68401"/>
    <lineage>
        <taxon>Eukaryota</taxon>
        <taxon>Fungi</taxon>
        <taxon>Fungi incertae sedis</taxon>
        <taxon>Zoopagomycota</taxon>
        <taxon>Kickxellomycotina</taxon>
        <taxon>Kickxellomycetes</taxon>
        <taxon>Kickxellales</taxon>
        <taxon>Kickxellaceae</taxon>
        <taxon>Spiromyces</taxon>
    </lineage>
</organism>
<dbReference type="EMBL" id="JAMZIH010003731">
    <property type="protein sequence ID" value="KAJ1676639.1"/>
    <property type="molecule type" value="Genomic_DNA"/>
</dbReference>
<sequence>MRLALSDQVALGECYINSEVYAKLALPAPDGGPQIAILSLIRLDLADDDSKHSPDDKEGDSDRVRSALHGRQPSMWYVNGRLSKHVQPGVALVSSRLAMPNGLVGGQVVVVQRHFDDSAAPAPVQQQRAVITFETSQEFVTESVIRRFLKDMVNKSPLPLISGMRLSLILPDEIAPGRLWIIVKSITNEQGAADTSEQQRPFLVTDEILSSVVIKTHPMTADLDESAPDLDTAIPALSGVDKFIDELKRDVMTSLI</sequence>
<keyword evidence="2" id="KW-1185">Reference proteome</keyword>
<name>A0ACC1HQJ9_9FUNG</name>
<evidence type="ECO:0000313" key="2">
    <source>
        <dbReference type="Proteomes" id="UP001145114"/>
    </source>
</evidence>
<accession>A0ACC1HQJ9</accession>
<evidence type="ECO:0000313" key="1">
    <source>
        <dbReference type="EMBL" id="KAJ1676639.1"/>
    </source>
</evidence>
<proteinExistence type="predicted"/>
<reference evidence="1" key="1">
    <citation type="submission" date="2022-06" db="EMBL/GenBank/DDBJ databases">
        <title>Phylogenomic reconstructions and comparative analyses of Kickxellomycotina fungi.</title>
        <authorList>
            <person name="Reynolds N.K."/>
            <person name="Stajich J.E."/>
            <person name="Barry K."/>
            <person name="Grigoriev I.V."/>
            <person name="Crous P."/>
            <person name="Smith M.E."/>
        </authorList>
    </citation>
    <scope>NUCLEOTIDE SEQUENCE</scope>
    <source>
        <strain evidence="1">RSA 2271</strain>
    </source>
</reference>
<comment type="caution">
    <text evidence="1">The sequence shown here is derived from an EMBL/GenBank/DDBJ whole genome shotgun (WGS) entry which is preliminary data.</text>
</comment>
<protein>
    <submittedName>
        <fullName evidence="1">Uncharacterized protein</fullName>
    </submittedName>
</protein>
<feature type="non-terminal residue" evidence="1">
    <location>
        <position position="256"/>
    </location>
</feature>